<dbReference type="AlphaFoldDB" id="A0A1H0E222"/>
<organism evidence="11 12">
    <name type="scientific">Tenuibacillus multivorans</name>
    <dbReference type="NCBI Taxonomy" id="237069"/>
    <lineage>
        <taxon>Bacteria</taxon>
        <taxon>Bacillati</taxon>
        <taxon>Bacillota</taxon>
        <taxon>Bacilli</taxon>
        <taxon>Bacillales</taxon>
        <taxon>Bacillaceae</taxon>
        <taxon>Tenuibacillus</taxon>
    </lineage>
</organism>
<dbReference type="GO" id="GO:0140114">
    <property type="term" value="P:cellular detoxification of fluoride"/>
    <property type="evidence" value="ECO:0007669"/>
    <property type="project" value="UniProtKB-UniRule"/>
</dbReference>
<feature type="transmembrane region" description="Helical" evidence="10">
    <location>
        <begin position="30"/>
        <end position="52"/>
    </location>
</feature>
<evidence type="ECO:0000256" key="8">
    <source>
        <dbReference type="ARBA" id="ARBA00035585"/>
    </source>
</evidence>
<keyword evidence="10" id="KW-0406">Ion transport</keyword>
<keyword evidence="2 10" id="KW-1003">Cell membrane</keyword>
<dbReference type="PANTHER" id="PTHR28259">
    <property type="entry name" value="FLUORIDE EXPORT PROTEIN 1-RELATED"/>
    <property type="match status" value="1"/>
</dbReference>
<comment type="similarity">
    <text evidence="7 10">Belongs to the fluoride channel Fluc/FEX (TC 1.A.43) family.</text>
</comment>
<comment type="subcellular location">
    <subcellularLocation>
        <location evidence="1 10">Cell membrane</location>
        <topology evidence="1 10">Multi-pass membrane protein</topology>
    </subcellularLocation>
</comment>
<dbReference type="InterPro" id="IPR003691">
    <property type="entry name" value="FluC"/>
</dbReference>
<keyword evidence="3 10" id="KW-0812">Transmembrane</keyword>
<keyword evidence="5 10" id="KW-0472">Membrane</keyword>
<gene>
    <name evidence="10" type="primary">fluC</name>
    <name evidence="10" type="synonym">crcB</name>
    <name evidence="11" type="ORF">SAMN05216498_3028</name>
</gene>
<dbReference type="EMBL" id="FNIG01000008">
    <property type="protein sequence ID" value="SDN76301.1"/>
    <property type="molecule type" value="Genomic_DNA"/>
</dbReference>
<evidence type="ECO:0000256" key="9">
    <source>
        <dbReference type="ARBA" id="ARBA00049940"/>
    </source>
</evidence>
<dbReference type="STRING" id="237069.SAMN05216498_3028"/>
<comment type="function">
    <text evidence="9 10">Fluoride-specific ion channel. Important for reducing fluoride concentration in the cell, thus reducing its toxicity.</text>
</comment>
<reference evidence="11 12" key="1">
    <citation type="submission" date="2016-10" db="EMBL/GenBank/DDBJ databases">
        <authorList>
            <person name="de Groot N.N."/>
        </authorList>
    </citation>
    <scope>NUCLEOTIDE SEQUENCE [LARGE SCALE GENOMIC DNA]</scope>
    <source>
        <strain evidence="11 12">CGMCC 1.3442</strain>
    </source>
</reference>
<evidence type="ECO:0000256" key="7">
    <source>
        <dbReference type="ARBA" id="ARBA00035120"/>
    </source>
</evidence>
<feature type="binding site" evidence="10">
    <location>
        <position position="68"/>
    </location>
    <ligand>
        <name>Na(+)</name>
        <dbReference type="ChEBI" id="CHEBI:29101"/>
        <note>structural</note>
    </ligand>
</feature>
<dbReference type="Proteomes" id="UP000199334">
    <property type="component" value="Unassembled WGS sequence"/>
</dbReference>
<evidence type="ECO:0000256" key="6">
    <source>
        <dbReference type="ARBA" id="ARBA00023303"/>
    </source>
</evidence>
<protein>
    <recommendedName>
        <fullName evidence="10">Fluoride-specific ion channel FluC</fullName>
    </recommendedName>
</protein>
<feature type="binding site" evidence="10">
    <location>
        <position position="71"/>
    </location>
    <ligand>
        <name>Na(+)</name>
        <dbReference type="ChEBI" id="CHEBI:29101"/>
        <note>structural</note>
    </ligand>
</feature>
<dbReference type="GO" id="GO:0062054">
    <property type="term" value="F:fluoride channel activity"/>
    <property type="evidence" value="ECO:0007669"/>
    <property type="project" value="UniProtKB-UniRule"/>
</dbReference>
<evidence type="ECO:0000313" key="12">
    <source>
        <dbReference type="Proteomes" id="UP000199334"/>
    </source>
</evidence>
<evidence type="ECO:0000256" key="3">
    <source>
        <dbReference type="ARBA" id="ARBA00022692"/>
    </source>
</evidence>
<evidence type="ECO:0000256" key="2">
    <source>
        <dbReference type="ARBA" id="ARBA00022475"/>
    </source>
</evidence>
<keyword evidence="12" id="KW-1185">Reference proteome</keyword>
<evidence type="ECO:0000256" key="4">
    <source>
        <dbReference type="ARBA" id="ARBA00022989"/>
    </source>
</evidence>
<evidence type="ECO:0000256" key="5">
    <source>
        <dbReference type="ARBA" id="ARBA00023136"/>
    </source>
</evidence>
<keyword evidence="10" id="KW-0479">Metal-binding</keyword>
<feature type="transmembrane region" description="Helical" evidence="10">
    <location>
        <begin position="59"/>
        <end position="77"/>
    </location>
</feature>
<evidence type="ECO:0000256" key="1">
    <source>
        <dbReference type="ARBA" id="ARBA00004651"/>
    </source>
</evidence>
<proteinExistence type="inferred from homology"/>
<keyword evidence="10" id="KW-0813">Transport</keyword>
<keyword evidence="6 10" id="KW-0407">Ion channel</keyword>
<comment type="activity regulation">
    <text evidence="10">Na(+) is not transported, but it plays an essential structural role and its presence is essential for fluoride channel function.</text>
</comment>
<feature type="transmembrane region" description="Helical" evidence="10">
    <location>
        <begin position="89"/>
        <end position="114"/>
    </location>
</feature>
<keyword evidence="10" id="KW-0915">Sodium</keyword>
<keyword evidence="4 10" id="KW-1133">Transmembrane helix</keyword>
<dbReference type="GO" id="GO:0005886">
    <property type="term" value="C:plasma membrane"/>
    <property type="evidence" value="ECO:0007669"/>
    <property type="project" value="UniProtKB-SubCell"/>
</dbReference>
<dbReference type="OrthoDB" id="9799631at2"/>
<evidence type="ECO:0000313" key="11">
    <source>
        <dbReference type="EMBL" id="SDN76301.1"/>
    </source>
</evidence>
<comment type="catalytic activity">
    <reaction evidence="8">
        <text>fluoride(in) = fluoride(out)</text>
        <dbReference type="Rhea" id="RHEA:76159"/>
        <dbReference type="ChEBI" id="CHEBI:17051"/>
    </reaction>
    <physiologicalReaction direction="left-to-right" evidence="8">
        <dbReference type="Rhea" id="RHEA:76160"/>
    </physiologicalReaction>
</comment>
<sequence>MNLILIALGGALGSIARFEAANLFKKNSHFPYSTLIINLMGSALLGVCFATLLKTSSWFVFLAVGFLGAFTTFSTFSVESMKLIQQRQWLTLTLYLITTIIGTILAFSIFFLIFK</sequence>
<dbReference type="HAMAP" id="MF_00454">
    <property type="entry name" value="FluC"/>
    <property type="match status" value="1"/>
</dbReference>
<accession>A0A1H0E222</accession>
<dbReference type="Pfam" id="PF02537">
    <property type="entry name" value="CRCB"/>
    <property type="match status" value="1"/>
</dbReference>
<dbReference type="GO" id="GO:0046872">
    <property type="term" value="F:metal ion binding"/>
    <property type="evidence" value="ECO:0007669"/>
    <property type="project" value="UniProtKB-KW"/>
</dbReference>
<evidence type="ECO:0000256" key="10">
    <source>
        <dbReference type="HAMAP-Rule" id="MF_00454"/>
    </source>
</evidence>
<dbReference type="RefSeq" id="WP_093857419.1">
    <property type="nucleotide sequence ID" value="NZ_BJVZ01000005.1"/>
</dbReference>
<dbReference type="PANTHER" id="PTHR28259:SF1">
    <property type="entry name" value="FLUORIDE EXPORT PROTEIN 1-RELATED"/>
    <property type="match status" value="1"/>
</dbReference>
<name>A0A1H0E222_9BACI</name>